<name>A0ABZ1KVR2_STRAH</name>
<proteinExistence type="predicted"/>
<keyword evidence="3" id="KW-1185">Reference proteome</keyword>
<sequence length="73" mass="7309">MYGTDGRGCVDCASATFNLGRDCSPPGGFRSPLGQTMPMASTSGNKQTLSAAPGAPHTAQKVVLVPEGGMVPA</sequence>
<reference evidence="2 3" key="1">
    <citation type="submission" date="2022-10" db="EMBL/GenBank/DDBJ databases">
        <title>The complete genomes of actinobacterial strains from the NBC collection.</title>
        <authorList>
            <person name="Joergensen T.S."/>
            <person name="Alvarez Arevalo M."/>
            <person name="Sterndorff E.B."/>
            <person name="Faurdal D."/>
            <person name="Vuksanovic O."/>
            <person name="Mourched A.-S."/>
            <person name="Charusanti P."/>
            <person name="Shaw S."/>
            <person name="Blin K."/>
            <person name="Weber T."/>
        </authorList>
    </citation>
    <scope>NUCLEOTIDE SEQUENCE [LARGE SCALE GENOMIC DNA]</scope>
    <source>
        <strain evidence="2 3">NBC_00156</strain>
    </source>
</reference>
<organism evidence="2 3">
    <name type="scientific">Streptomyces achromogenes</name>
    <dbReference type="NCBI Taxonomy" id="67255"/>
    <lineage>
        <taxon>Bacteria</taxon>
        <taxon>Bacillati</taxon>
        <taxon>Actinomycetota</taxon>
        <taxon>Actinomycetes</taxon>
        <taxon>Kitasatosporales</taxon>
        <taxon>Streptomycetaceae</taxon>
        <taxon>Streptomyces</taxon>
    </lineage>
</organism>
<evidence type="ECO:0000313" key="2">
    <source>
        <dbReference type="EMBL" id="WTQ84663.1"/>
    </source>
</evidence>
<dbReference type="EMBL" id="CP108164">
    <property type="protein sequence ID" value="WTQ84663.1"/>
    <property type="molecule type" value="Genomic_DNA"/>
</dbReference>
<feature type="region of interest" description="Disordered" evidence="1">
    <location>
        <begin position="28"/>
        <end position="73"/>
    </location>
</feature>
<dbReference type="Proteomes" id="UP001622557">
    <property type="component" value="Chromosome"/>
</dbReference>
<dbReference type="GeneID" id="97285177"/>
<protein>
    <submittedName>
        <fullName evidence="2">Uncharacterized protein</fullName>
    </submittedName>
</protein>
<gene>
    <name evidence="2" type="ORF">OG350_32080</name>
</gene>
<feature type="compositionally biased region" description="Polar residues" evidence="1">
    <location>
        <begin position="38"/>
        <end position="50"/>
    </location>
</feature>
<accession>A0ABZ1KVR2</accession>
<evidence type="ECO:0000256" key="1">
    <source>
        <dbReference type="SAM" id="MobiDB-lite"/>
    </source>
</evidence>
<dbReference type="RefSeq" id="WP_405454786.1">
    <property type="nucleotide sequence ID" value="NZ_CP108164.1"/>
</dbReference>
<evidence type="ECO:0000313" key="3">
    <source>
        <dbReference type="Proteomes" id="UP001622557"/>
    </source>
</evidence>